<keyword evidence="18" id="KW-1185">Reference proteome</keyword>
<feature type="disulfide bond" evidence="14">
    <location>
        <begin position="539"/>
        <end position="553"/>
    </location>
</feature>
<feature type="disulfide bond" evidence="14">
    <location>
        <begin position="145"/>
        <end position="231"/>
    </location>
</feature>
<evidence type="ECO:0000256" key="3">
    <source>
        <dbReference type="ARBA" id="ARBA00022448"/>
    </source>
</evidence>
<feature type="chain" id="PRO_5038429858" description="Serotransferrin" evidence="15">
    <location>
        <begin position="37"/>
        <end position="660"/>
    </location>
</feature>
<feature type="disulfide bond" evidence="14">
    <location>
        <begin position="53"/>
        <end position="68"/>
    </location>
</feature>
<name>A0A9D3RYB7_ANGAN</name>
<feature type="disulfide bond" evidence="14">
    <location>
        <begin position="466"/>
        <end position="482"/>
    </location>
</feature>
<feature type="disulfide bond" evidence="14">
    <location>
        <begin position="455"/>
        <end position="469"/>
    </location>
</feature>
<feature type="binding site" evidence="12">
    <location>
        <position position="429"/>
    </location>
    <ligand>
        <name>hydrogencarbonate</name>
        <dbReference type="ChEBI" id="CHEBI:17544"/>
        <label>1</label>
    </ligand>
</feature>
<feature type="binding site" evidence="12">
    <location>
        <position position="147"/>
    </location>
    <ligand>
        <name>hydrogencarbonate</name>
        <dbReference type="ChEBI" id="CHEBI:17544"/>
        <label>1</label>
    </ligand>
</feature>
<feature type="binding site" evidence="12">
    <location>
        <position position="154"/>
    </location>
    <ligand>
        <name>hydrogencarbonate</name>
        <dbReference type="ChEBI" id="CHEBI:17544"/>
        <label>1</label>
    </ligand>
</feature>
<evidence type="ECO:0000256" key="15">
    <source>
        <dbReference type="SAM" id="SignalP"/>
    </source>
</evidence>
<evidence type="ECO:0000313" key="18">
    <source>
        <dbReference type="Proteomes" id="UP001044222"/>
    </source>
</evidence>
<feature type="signal peptide" evidence="15">
    <location>
        <begin position="1"/>
        <end position="36"/>
    </location>
</feature>
<dbReference type="InterPro" id="IPR016357">
    <property type="entry name" value="Transferrin"/>
</dbReference>
<protein>
    <recommendedName>
        <fullName evidence="11">Serotransferrin</fullName>
    </recommendedName>
</protein>
<keyword evidence="9 11" id="KW-0406">Ion transport</keyword>
<feature type="binding site" evidence="13">
    <location>
        <position position="225"/>
    </location>
    <ligand>
        <name>Fe(3+)</name>
        <dbReference type="ChEBI" id="CHEBI:29034"/>
        <label>1</label>
    </ligand>
</feature>
<feature type="binding site" evidence="12">
    <location>
        <position position="430"/>
    </location>
    <ligand>
        <name>hydrogencarbonate</name>
        <dbReference type="ChEBI" id="CHEBI:17544"/>
        <label>1</label>
    </ligand>
</feature>
<evidence type="ECO:0000256" key="10">
    <source>
        <dbReference type="ARBA" id="ARBA00023157"/>
    </source>
</evidence>
<dbReference type="GO" id="GO:0055037">
    <property type="term" value="C:recycling endosome"/>
    <property type="evidence" value="ECO:0007669"/>
    <property type="project" value="TreeGrafter"/>
</dbReference>
<keyword evidence="6 11" id="KW-0479">Metal-binding</keyword>
<comment type="caution">
    <text evidence="17">The sequence shown here is derived from an EMBL/GenBank/DDBJ whole genome shotgun (WGS) entry which is preliminary data.</text>
</comment>
<feature type="disulfide bond" evidence="14">
    <location>
        <begin position="259"/>
        <end position="273"/>
    </location>
</feature>
<keyword evidence="10 14" id="KW-1015">Disulfide bond</keyword>
<dbReference type="GO" id="GO:0006826">
    <property type="term" value="P:iron ion transport"/>
    <property type="evidence" value="ECO:0007669"/>
    <property type="project" value="UniProtKB-KW"/>
</dbReference>
<feature type="disulfide bond" evidence="14">
    <location>
        <begin position="372"/>
        <end position="651"/>
    </location>
</feature>
<dbReference type="InterPro" id="IPR001156">
    <property type="entry name" value="Transferrin-like_dom"/>
</dbReference>
<keyword evidence="7" id="KW-0677">Repeat</keyword>
<keyword evidence="15" id="KW-0732">Signal</keyword>
<comment type="function">
    <text evidence="11">Transferrins are iron binding transport proteins which bind Fe(3+) ion in association with the binding of an anion, usually bicarbonate.</text>
</comment>
<keyword evidence="4 11" id="KW-0410">Iron transport</keyword>
<evidence type="ECO:0000259" key="16">
    <source>
        <dbReference type="PROSITE" id="PS51408"/>
    </source>
</evidence>
<comment type="subunit">
    <text evidence="2 11">Monomer.</text>
</comment>
<feature type="binding site" evidence="12">
    <location>
        <position position="427"/>
    </location>
    <ligand>
        <name>hydrogencarbonate</name>
        <dbReference type="ChEBI" id="CHEBI:17544"/>
        <label>1</label>
    </ligand>
</feature>
<reference evidence="17" key="1">
    <citation type="submission" date="2021-01" db="EMBL/GenBank/DDBJ databases">
        <title>A chromosome-scale assembly of European eel, Anguilla anguilla.</title>
        <authorList>
            <person name="Henkel C."/>
            <person name="Jong-Raadsen S.A."/>
            <person name="Dufour S."/>
            <person name="Weltzien F.-A."/>
            <person name="Palstra A.P."/>
            <person name="Pelster B."/>
            <person name="Spaink H.P."/>
            <person name="Van Den Thillart G.E."/>
            <person name="Jansen H."/>
            <person name="Zahm M."/>
            <person name="Klopp C."/>
            <person name="Cedric C."/>
            <person name="Louis A."/>
            <person name="Berthelot C."/>
            <person name="Parey E."/>
            <person name="Roest Crollius H."/>
            <person name="Montfort J."/>
            <person name="Robinson-Rechavi M."/>
            <person name="Bucao C."/>
            <person name="Bouchez O."/>
            <person name="Gislard M."/>
            <person name="Lluch J."/>
            <person name="Milhes M."/>
            <person name="Lampietro C."/>
            <person name="Lopez Roques C."/>
            <person name="Donnadieu C."/>
            <person name="Braasch I."/>
            <person name="Desvignes T."/>
            <person name="Postlethwait J."/>
            <person name="Bobe J."/>
            <person name="Guiguen Y."/>
            <person name="Dirks R."/>
        </authorList>
    </citation>
    <scope>NUCLEOTIDE SEQUENCE</scope>
    <source>
        <strain evidence="17">Tag_6206</strain>
        <tissue evidence="17">Liver</tissue>
    </source>
</reference>
<evidence type="ECO:0000256" key="11">
    <source>
        <dbReference type="PIRNR" id="PIRNR002549"/>
    </source>
</evidence>
<evidence type="ECO:0000256" key="4">
    <source>
        <dbReference type="ARBA" id="ARBA00022496"/>
    </source>
</evidence>
<sequence>MVLICTFSNQKQRRNPTDMKALMSLLLIGCLASALAAPPVKWCAQSEAEKKKCDDLAGKNELKDLLTCVQKEGADGCIKAIKAEVADAVTLDGGDIYHAGLENYDLHPIIAEDYGPGSDTCYYAVAVAKVGTNFGFNDLKRKKSCHTGLGKSAGWKIPIGTLLAQNQISWGGIDDESLVKAVSEFFSESCVPGADQDMHAKKYNNLCSLCGNDCSRTHKNPFYDYSGAFKCLVEGGGDVAFVKHTTVPDSEKSKYELLCKDGTRKSVNDFATCHLAKVPAHAVVSRKDADLADRIWQMLQTAMLRTCSSDSTVKLVQIPKSTESFLYLGAEYMSIVRSLQKAGTDMKRDAKERKEADAMTLDGGELYTAGMCGLVPVMAEQYDEAKCSNSGDTPTSSYYAVAVVKKGTGFSWADLRGKKSCHTGMGRTAGWNVPMGLIHKDTNDCEFSSFFSESCAPGADEGSSLCKLCVGKGKDNVGGVKCRASTEELYYGYAGAFRCLVEGGGDVAFVKHTIVGENSDGNGPSWASALKSADFELLCLDNTRAPVSDYVKCHLAKVPAHAVVTRPEMQDQVVAFLKDQESLFGINGSNTGLFKMFQSEGSNLLFKDSTKCLQEVIKGQSFKDFLGKEYYDAVTSLKTCSTSVSELEKACTFHTCQQKV</sequence>
<dbReference type="PRINTS" id="PR00422">
    <property type="entry name" value="TRANSFERRIN"/>
</dbReference>
<dbReference type="PIRSF" id="PIRSF002549">
    <property type="entry name" value="Transferrin"/>
    <property type="match status" value="1"/>
</dbReference>
<dbReference type="PROSITE" id="PS00207">
    <property type="entry name" value="TRANSFERRIN_LIKE_3"/>
    <property type="match status" value="2"/>
</dbReference>
<evidence type="ECO:0000256" key="8">
    <source>
        <dbReference type="ARBA" id="ARBA00023004"/>
    </source>
</evidence>
<feature type="binding site" evidence="13">
    <location>
        <position position="122"/>
    </location>
    <ligand>
        <name>Fe(3+)</name>
        <dbReference type="ChEBI" id="CHEBI:29034"/>
        <label>1</label>
    </ligand>
</feature>
<evidence type="ECO:0000313" key="17">
    <source>
        <dbReference type="EMBL" id="KAG5847738.1"/>
    </source>
</evidence>
<feature type="disulfide bond" evidence="14">
    <location>
        <begin position="421"/>
        <end position="499"/>
    </location>
</feature>
<feature type="binding site" evidence="13">
    <location>
        <position position="92"/>
    </location>
    <ligand>
        <name>Fe(3+)</name>
        <dbReference type="ChEBI" id="CHEBI:29034"/>
        <label>1</label>
    </ligand>
</feature>
<dbReference type="PROSITE" id="PS51408">
    <property type="entry name" value="TRANSFERRIN_LIKE_4"/>
    <property type="match status" value="1"/>
</dbReference>
<keyword evidence="3 11" id="KW-0813">Transport</keyword>
<feature type="binding site" evidence="12">
    <location>
        <position position="423"/>
    </location>
    <ligand>
        <name>hydrogencarbonate</name>
        <dbReference type="ChEBI" id="CHEBI:17544"/>
        <label>1</label>
    </ligand>
</feature>
<dbReference type="FunFam" id="3.40.190.10:FF:000095">
    <property type="entry name" value="Lactotransferrin"/>
    <property type="match status" value="2"/>
</dbReference>
<dbReference type="GO" id="GO:0046872">
    <property type="term" value="F:metal ion binding"/>
    <property type="evidence" value="ECO:0007669"/>
    <property type="project" value="UniProtKB-KW"/>
</dbReference>
<feature type="disulfide bond" evidence="14">
    <location>
        <begin position="207"/>
        <end position="214"/>
    </location>
</feature>
<dbReference type="GO" id="GO:0019731">
    <property type="term" value="P:antibacterial humoral response"/>
    <property type="evidence" value="ECO:0007669"/>
    <property type="project" value="TreeGrafter"/>
</dbReference>
<gene>
    <name evidence="17" type="ORF">ANANG_G00129400</name>
</gene>
<evidence type="ECO:0000256" key="12">
    <source>
        <dbReference type="PIRSR" id="PIRSR002549-2"/>
    </source>
</evidence>
<dbReference type="Gene3D" id="3.40.190.10">
    <property type="entry name" value="Periplasmic binding protein-like II"/>
    <property type="match status" value="4"/>
</dbReference>
<feature type="binding site" evidence="13">
    <location>
        <position position="493"/>
    </location>
    <ligand>
        <name>Fe(3+)</name>
        <dbReference type="ChEBI" id="CHEBI:29034"/>
        <label>2</label>
    </ligand>
</feature>
<keyword evidence="8 11" id="KW-0408">Iron</keyword>
<evidence type="ECO:0000256" key="14">
    <source>
        <dbReference type="PIRSR" id="PIRSR002549-4"/>
    </source>
</evidence>
<dbReference type="PROSITE" id="PS00206">
    <property type="entry name" value="TRANSFERRIN_LIKE_2"/>
    <property type="match status" value="2"/>
</dbReference>
<evidence type="ECO:0000256" key="2">
    <source>
        <dbReference type="ARBA" id="ARBA00011245"/>
    </source>
</evidence>
<dbReference type="Pfam" id="PF00405">
    <property type="entry name" value="Transferrin"/>
    <property type="match status" value="2"/>
</dbReference>
<feature type="binding site" evidence="13">
    <location>
        <position position="362"/>
    </location>
    <ligand>
        <name>Fe(3+)</name>
        <dbReference type="ChEBI" id="CHEBI:29034"/>
        <label>1</label>
    </ligand>
</feature>
<feature type="binding site" evidence="13">
    <location>
        <position position="281"/>
    </location>
    <ligand>
        <name>Fe(3+)</name>
        <dbReference type="ChEBI" id="CHEBI:29034"/>
        <label>1</label>
    </ligand>
</feature>
<feature type="binding site" evidence="13">
    <location>
        <position position="398"/>
    </location>
    <ligand>
        <name>Fe(3+)</name>
        <dbReference type="ChEBI" id="CHEBI:29034"/>
        <label>1</label>
    </ligand>
</feature>
<dbReference type="GO" id="GO:0005615">
    <property type="term" value="C:extracellular space"/>
    <property type="evidence" value="ECO:0007669"/>
    <property type="project" value="InterPro"/>
</dbReference>
<evidence type="ECO:0000256" key="9">
    <source>
        <dbReference type="ARBA" id="ARBA00023065"/>
    </source>
</evidence>
<dbReference type="PANTHER" id="PTHR11485">
    <property type="entry name" value="TRANSFERRIN"/>
    <property type="match status" value="1"/>
</dbReference>
<feature type="disulfide bond" evidence="14">
    <location>
        <begin position="445"/>
        <end position="640"/>
    </location>
</feature>
<keyword evidence="5 11" id="KW-0964">Secreted</keyword>
<evidence type="ECO:0000256" key="5">
    <source>
        <dbReference type="ARBA" id="ARBA00022525"/>
    </source>
</evidence>
<evidence type="ECO:0000256" key="7">
    <source>
        <dbReference type="ARBA" id="ARBA00022737"/>
    </source>
</evidence>
<dbReference type="SMART" id="SM00094">
    <property type="entry name" value="TR_FER"/>
    <property type="match status" value="2"/>
</dbReference>
<evidence type="ECO:0000256" key="13">
    <source>
        <dbReference type="PIRSR" id="PIRSR002549-3"/>
    </source>
</evidence>
<dbReference type="AlphaFoldDB" id="A0A9D3RYB7"/>
<dbReference type="EMBL" id="JAFIRN010000006">
    <property type="protein sequence ID" value="KAG5847738.1"/>
    <property type="molecule type" value="Genomic_DNA"/>
</dbReference>
<dbReference type="InterPro" id="IPR018195">
    <property type="entry name" value="Transferrin_Fe_BS"/>
</dbReference>
<feature type="disulfide bond" evidence="14">
    <location>
        <begin position="43"/>
        <end position="77"/>
    </location>
</feature>
<feature type="binding site" evidence="12">
    <location>
        <position position="153"/>
    </location>
    <ligand>
        <name>hydrogencarbonate</name>
        <dbReference type="ChEBI" id="CHEBI:17544"/>
        <label>1</label>
    </ligand>
</feature>
<dbReference type="Proteomes" id="UP001044222">
    <property type="component" value="Chromosome 6"/>
</dbReference>
<dbReference type="PROSITE" id="PS00205">
    <property type="entry name" value="TRANSFERRIN_LIKE_1"/>
    <property type="match status" value="1"/>
</dbReference>
<comment type="similarity">
    <text evidence="11">Belongs to the transferrin family.</text>
</comment>
<organism evidence="17 18">
    <name type="scientific">Anguilla anguilla</name>
    <name type="common">European freshwater eel</name>
    <name type="synonym">Muraena anguilla</name>
    <dbReference type="NCBI Taxonomy" id="7936"/>
    <lineage>
        <taxon>Eukaryota</taxon>
        <taxon>Metazoa</taxon>
        <taxon>Chordata</taxon>
        <taxon>Craniata</taxon>
        <taxon>Vertebrata</taxon>
        <taxon>Euteleostomi</taxon>
        <taxon>Actinopterygii</taxon>
        <taxon>Neopterygii</taxon>
        <taxon>Teleostei</taxon>
        <taxon>Anguilliformes</taxon>
        <taxon>Anguillidae</taxon>
        <taxon>Anguilla</taxon>
    </lineage>
</organism>
<proteinExistence type="inferred from homology"/>
<feature type="binding site" evidence="13">
    <location>
        <position position="561"/>
    </location>
    <ligand>
        <name>Fe(3+)</name>
        <dbReference type="ChEBI" id="CHEBI:29034"/>
        <label>1</label>
    </ligand>
</feature>
<feature type="disulfide bond" evidence="14">
    <location>
        <begin position="190"/>
        <end position="210"/>
    </location>
</feature>
<dbReference type="PANTHER" id="PTHR11485:SF31">
    <property type="entry name" value="SEROTRANSFERRIN"/>
    <property type="match status" value="1"/>
</dbReference>
<feature type="domain" description="Transferrin-like" evidence="16">
    <location>
        <begin position="40"/>
        <end position="639"/>
    </location>
</feature>
<dbReference type="GO" id="GO:0005886">
    <property type="term" value="C:plasma membrane"/>
    <property type="evidence" value="ECO:0007669"/>
    <property type="project" value="TreeGrafter"/>
</dbReference>
<comment type="subcellular location">
    <subcellularLocation>
        <location evidence="1 11">Secreted</location>
    </subcellularLocation>
</comment>
<accession>A0A9D3RYB7</accession>
<dbReference type="GO" id="GO:0005769">
    <property type="term" value="C:early endosome"/>
    <property type="evidence" value="ECO:0007669"/>
    <property type="project" value="TreeGrafter"/>
</dbReference>
<dbReference type="SUPFAM" id="SSF53850">
    <property type="entry name" value="Periplasmic binding protein-like II"/>
    <property type="match status" value="2"/>
</dbReference>
<evidence type="ECO:0000256" key="1">
    <source>
        <dbReference type="ARBA" id="ARBA00004613"/>
    </source>
</evidence>
<evidence type="ECO:0000256" key="6">
    <source>
        <dbReference type="ARBA" id="ARBA00022723"/>
    </source>
</evidence>
<feature type="binding site" evidence="12">
    <location>
        <position position="151"/>
    </location>
    <ligand>
        <name>hydrogencarbonate</name>
        <dbReference type="ChEBI" id="CHEBI:17544"/>
        <label>1</label>
    </ligand>
</feature>